<feature type="domain" description="Glycosyltransferase 2-like" evidence="3">
    <location>
        <begin position="8"/>
        <end position="122"/>
    </location>
</feature>
<dbReference type="PANTHER" id="PTHR22916:SF51">
    <property type="entry name" value="GLYCOSYLTRANSFERASE EPSH-RELATED"/>
    <property type="match status" value="1"/>
</dbReference>
<evidence type="ECO:0000313" key="5">
    <source>
        <dbReference type="Proteomes" id="UP000193588"/>
    </source>
</evidence>
<evidence type="ECO:0000313" key="4">
    <source>
        <dbReference type="EMBL" id="OSP90509.1"/>
    </source>
</evidence>
<dbReference type="EMBL" id="NDXJ01000002">
    <property type="protein sequence ID" value="OSP90509.1"/>
    <property type="molecule type" value="Genomic_DNA"/>
</dbReference>
<evidence type="ECO:0000259" key="3">
    <source>
        <dbReference type="Pfam" id="PF00535"/>
    </source>
</evidence>
<accession>A0A1X4JP57</accession>
<evidence type="ECO:0000256" key="1">
    <source>
        <dbReference type="ARBA" id="ARBA00022676"/>
    </source>
</evidence>
<dbReference type="PANTHER" id="PTHR22916">
    <property type="entry name" value="GLYCOSYLTRANSFERASE"/>
    <property type="match status" value="1"/>
</dbReference>
<keyword evidence="2" id="KW-0808">Transferase</keyword>
<dbReference type="RefSeq" id="WP_085637363.1">
    <property type="nucleotide sequence ID" value="NZ_JAQDYD010000005.1"/>
</dbReference>
<comment type="caution">
    <text evidence="4">The sequence shown here is derived from an EMBL/GenBank/DDBJ whole genome shotgun (WGS) entry which is preliminary data.</text>
</comment>
<reference evidence="4 5" key="1">
    <citation type="submission" date="2017-04" db="EMBL/GenBank/DDBJ databases">
        <title>The genome sequence of Weissella cibaria isolated from wild Drosophila.</title>
        <authorList>
            <person name="Ricks N.J."/>
            <person name="Carroll C."/>
            <person name="Walters A."/>
            <person name="Newell P.D."/>
            <person name="Chaston J.M."/>
        </authorList>
    </citation>
    <scope>NUCLEOTIDE SEQUENCE [LARGE SCALE GENOMIC DNA]</scope>
    <source>
        <strain evidence="4 5">DmW_103</strain>
    </source>
</reference>
<evidence type="ECO:0000256" key="2">
    <source>
        <dbReference type="ARBA" id="ARBA00022679"/>
    </source>
</evidence>
<name>A0A1X4JP57_9LACO</name>
<dbReference type="InterPro" id="IPR029044">
    <property type="entry name" value="Nucleotide-diphossugar_trans"/>
</dbReference>
<dbReference type="Gene3D" id="3.90.550.10">
    <property type="entry name" value="Spore Coat Polysaccharide Biosynthesis Protein SpsA, Chain A"/>
    <property type="match status" value="1"/>
</dbReference>
<dbReference type="InterPro" id="IPR001173">
    <property type="entry name" value="Glyco_trans_2-like"/>
</dbReference>
<dbReference type="GO" id="GO:0016757">
    <property type="term" value="F:glycosyltransferase activity"/>
    <property type="evidence" value="ECO:0007669"/>
    <property type="project" value="UniProtKB-KW"/>
</dbReference>
<keyword evidence="1" id="KW-0328">Glycosyltransferase</keyword>
<dbReference type="Proteomes" id="UP000193588">
    <property type="component" value="Unassembled WGS sequence"/>
</dbReference>
<dbReference type="CDD" id="cd00761">
    <property type="entry name" value="Glyco_tranf_GTA_type"/>
    <property type="match status" value="1"/>
</dbReference>
<dbReference type="SUPFAM" id="SSF53448">
    <property type="entry name" value="Nucleotide-diphospho-sugar transferases"/>
    <property type="match status" value="1"/>
</dbReference>
<gene>
    <name evidence="4" type="ORF">B9D04_01785</name>
</gene>
<dbReference type="AlphaFoldDB" id="A0A1X4JP57"/>
<dbReference type="Pfam" id="PF00535">
    <property type="entry name" value="Glycos_transf_2"/>
    <property type="match status" value="1"/>
</dbReference>
<proteinExistence type="predicted"/>
<organism evidence="4 5">
    <name type="scientific">Weissella cibaria</name>
    <dbReference type="NCBI Taxonomy" id="137591"/>
    <lineage>
        <taxon>Bacteria</taxon>
        <taxon>Bacillati</taxon>
        <taxon>Bacillota</taxon>
        <taxon>Bacilli</taxon>
        <taxon>Lactobacillales</taxon>
        <taxon>Lactobacillaceae</taxon>
        <taxon>Weissella</taxon>
    </lineage>
</organism>
<sequence>MTKRPWLSVILPVYNVQPYLKESIDSVLSQNSDVELLLIDDGSTDGSENIVDQYPGAKVLHLTNGGLSKARNIGIKNATADYIYFMDSDDAIRRGFLESVYRVLESTNADVLSFQYEIIRTDGILDEIKAPISLKSFRTVDRRSCLRMLMNHSISQSAWSYVIRKKILIDNELSFTENILFEDEDSSVRFFAHCNQIVLLEYNMPPYLYRKRTNSITDKSAKNPSVRELTDNILVAKKAYEQYIASYGNRDEVDAWYFNFRVWICKHYGGFSNENTQYSVTIAKLERELKNEFASIARKLTIKQFIRYVEWRFDFVKSIMRPINSLYKSIKWV</sequence>
<protein>
    <recommendedName>
        <fullName evidence="3">Glycosyltransferase 2-like domain-containing protein</fullName>
    </recommendedName>
</protein>